<keyword evidence="5 6" id="KW-0539">Nucleus</keyword>
<evidence type="ECO:0000313" key="9">
    <source>
        <dbReference type="EMBL" id="WOL14673.1"/>
    </source>
</evidence>
<evidence type="ECO:0000256" key="3">
    <source>
        <dbReference type="ARBA" id="ARBA00023015"/>
    </source>
</evidence>
<dbReference type="PANTHER" id="PTHR33057">
    <property type="entry name" value="TRANSCRIPTION REPRESSOR OFP7-RELATED"/>
    <property type="match status" value="1"/>
</dbReference>
<feature type="domain" description="OVATE" evidence="8">
    <location>
        <begin position="190"/>
        <end position="249"/>
    </location>
</feature>
<keyword evidence="3 6" id="KW-0805">Transcription regulation</keyword>
<dbReference type="InterPro" id="IPR006458">
    <property type="entry name" value="Ovate_C"/>
</dbReference>
<dbReference type="Proteomes" id="UP001327560">
    <property type="component" value="Chromosome 7"/>
</dbReference>
<name>A0AAQ3KTI1_9LILI</name>
<dbReference type="PROSITE" id="PS51754">
    <property type="entry name" value="OVATE"/>
    <property type="match status" value="1"/>
</dbReference>
<evidence type="ECO:0000256" key="1">
    <source>
        <dbReference type="ARBA" id="ARBA00004123"/>
    </source>
</evidence>
<evidence type="ECO:0000256" key="5">
    <source>
        <dbReference type="ARBA" id="ARBA00023242"/>
    </source>
</evidence>
<gene>
    <name evidence="9" type="ORF">Cni_G23454</name>
</gene>
<organism evidence="9 10">
    <name type="scientific">Canna indica</name>
    <name type="common">Indian-shot</name>
    <dbReference type="NCBI Taxonomy" id="4628"/>
    <lineage>
        <taxon>Eukaryota</taxon>
        <taxon>Viridiplantae</taxon>
        <taxon>Streptophyta</taxon>
        <taxon>Embryophyta</taxon>
        <taxon>Tracheophyta</taxon>
        <taxon>Spermatophyta</taxon>
        <taxon>Magnoliopsida</taxon>
        <taxon>Liliopsida</taxon>
        <taxon>Zingiberales</taxon>
        <taxon>Cannaceae</taxon>
        <taxon>Canna</taxon>
    </lineage>
</organism>
<evidence type="ECO:0000259" key="8">
    <source>
        <dbReference type="PROSITE" id="PS51754"/>
    </source>
</evidence>
<proteinExistence type="predicted"/>
<comment type="subcellular location">
    <subcellularLocation>
        <location evidence="1 6">Nucleus</location>
    </subcellularLocation>
</comment>
<dbReference type="Pfam" id="PF04844">
    <property type="entry name" value="Ovate"/>
    <property type="match status" value="1"/>
</dbReference>
<keyword evidence="4 6" id="KW-0804">Transcription</keyword>
<evidence type="ECO:0000256" key="2">
    <source>
        <dbReference type="ARBA" id="ARBA00022491"/>
    </source>
</evidence>
<dbReference type="EMBL" id="CP136896">
    <property type="protein sequence ID" value="WOL14673.1"/>
    <property type="molecule type" value="Genomic_DNA"/>
</dbReference>
<keyword evidence="10" id="KW-1185">Reference proteome</keyword>
<dbReference type="NCBIfam" id="TIGR01568">
    <property type="entry name" value="A_thal_3678"/>
    <property type="match status" value="1"/>
</dbReference>
<dbReference type="GO" id="GO:0045892">
    <property type="term" value="P:negative regulation of DNA-templated transcription"/>
    <property type="evidence" value="ECO:0007669"/>
    <property type="project" value="UniProtKB-UniRule"/>
</dbReference>
<dbReference type="PANTHER" id="PTHR33057:SF3">
    <property type="entry name" value="TRANSCRIPTION REPRESSOR"/>
    <property type="match status" value="1"/>
</dbReference>
<dbReference type="AlphaFoldDB" id="A0AAQ3KTI1"/>
<sequence length="253" mass="28493">METTSKRSSSAGRSGLKHRITRMLLLHSSCSASAADLVELSRSTLPRQEPEDYLQCRSCDADGRLRTRFAQGTSEKERRLTENGELYETSERDQGRKCPPASSSSSARNRRRRFSCPSTGKGTRKLLSNNAYGFSSSSCSSDCDEEEESGILLSSRSFSSDSSDFYCNSKGRRRKKKKRPIACREAGYAVVKKSSDPYMDFRSSMVEMIVEKQISRARDMEKLLCSYLSLNSPLHHPVILEAFADIWEAVLYE</sequence>
<keyword evidence="2 6" id="KW-0678">Repressor</keyword>
<protein>
    <recommendedName>
        <fullName evidence="6">Transcription repressor</fullName>
    </recommendedName>
    <alternativeName>
        <fullName evidence="6">Ovate family protein</fullName>
    </alternativeName>
</protein>
<evidence type="ECO:0000256" key="4">
    <source>
        <dbReference type="ARBA" id="ARBA00023163"/>
    </source>
</evidence>
<dbReference type="GO" id="GO:0005634">
    <property type="term" value="C:nucleus"/>
    <property type="evidence" value="ECO:0007669"/>
    <property type="project" value="UniProtKB-SubCell"/>
</dbReference>
<evidence type="ECO:0000256" key="7">
    <source>
        <dbReference type="SAM" id="MobiDB-lite"/>
    </source>
</evidence>
<dbReference type="InterPro" id="IPR038933">
    <property type="entry name" value="Ovate"/>
</dbReference>
<accession>A0AAQ3KTI1</accession>
<comment type="function">
    <text evidence="6">Transcriptional repressor that regulates multiple aspects of plant growth and development.</text>
</comment>
<reference evidence="9 10" key="1">
    <citation type="submission" date="2023-10" db="EMBL/GenBank/DDBJ databases">
        <title>Chromosome-scale genome assembly provides insights into flower coloration mechanisms of Canna indica.</title>
        <authorList>
            <person name="Li C."/>
        </authorList>
    </citation>
    <scope>NUCLEOTIDE SEQUENCE [LARGE SCALE GENOMIC DNA]</scope>
    <source>
        <tissue evidence="9">Flower</tissue>
    </source>
</reference>
<evidence type="ECO:0000256" key="6">
    <source>
        <dbReference type="RuleBase" id="RU367028"/>
    </source>
</evidence>
<evidence type="ECO:0000313" key="10">
    <source>
        <dbReference type="Proteomes" id="UP001327560"/>
    </source>
</evidence>
<feature type="region of interest" description="Disordered" evidence="7">
    <location>
        <begin position="71"/>
        <end position="121"/>
    </location>
</feature>